<comment type="caution">
    <text evidence="2">The sequence shown here is derived from an EMBL/GenBank/DDBJ whole genome shotgun (WGS) entry which is preliminary data.</text>
</comment>
<accession>A0AAD4YQI8</accession>
<reference evidence="2 3" key="1">
    <citation type="journal article" date="2022" name="G3 (Bethesda)">
        <title>Whole-genome sequence and methylome profiling of the almond [Prunus dulcis (Mill.) D.A. Webb] cultivar 'Nonpareil'.</title>
        <authorList>
            <person name="D'Amico-Willman K.M."/>
            <person name="Ouma W.Z."/>
            <person name="Meulia T."/>
            <person name="Sideli G.M."/>
            <person name="Gradziel T.M."/>
            <person name="Fresnedo-Ramirez J."/>
        </authorList>
    </citation>
    <scope>NUCLEOTIDE SEQUENCE [LARGE SCALE GENOMIC DNA]</scope>
    <source>
        <strain evidence="2">Clone GOH B32 T37-40</strain>
    </source>
</reference>
<name>A0AAD4YQI8_PRUDU</name>
<dbReference type="InterPro" id="IPR002156">
    <property type="entry name" value="RNaseH_domain"/>
</dbReference>
<dbReference type="InterPro" id="IPR044730">
    <property type="entry name" value="RNase_H-like_dom_plant"/>
</dbReference>
<dbReference type="EMBL" id="JAJFAZ020000007">
    <property type="protein sequence ID" value="KAI5317841.1"/>
    <property type="molecule type" value="Genomic_DNA"/>
</dbReference>
<dbReference type="Gene3D" id="3.30.420.10">
    <property type="entry name" value="Ribonuclease H-like superfamily/Ribonuclease H"/>
    <property type="match status" value="1"/>
</dbReference>
<evidence type="ECO:0000259" key="1">
    <source>
        <dbReference type="Pfam" id="PF13456"/>
    </source>
</evidence>
<dbReference type="PANTHER" id="PTHR47723">
    <property type="entry name" value="OS05G0353850 PROTEIN"/>
    <property type="match status" value="1"/>
</dbReference>
<dbReference type="InterPro" id="IPR012337">
    <property type="entry name" value="RNaseH-like_sf"/>
</dbReference>
<dbReference type="GO" id="GO:0003676">
    <property type="term" value="F:nucleic acid binding"/>
    <property type="evidence" value="ECO:0007669"/>
    <property type="project" value="InterPro"/>
</dbReference>
<dbReference type="Pfam" id="PF13456">
    <property type="entry name" value="RVT_3"/>
    <property type="match status" value="1"/>
</dbReference>
<proteinExistence type="predicted"/>
<dbReference type="SUPFAM" id="SSF53098">
    <property type="entry name" value="Ribonuclease H-like"/>
    <property type="match status" value="1"/>
</dbReference>
<dbReference type="CDD" id="cd06222">
    <property type="entry name" value="RNase_H_like"/>
    <property type="match status" value="1"/>
</dbReference>
<dbReference type="GO" id="GO:0004523">
    <property type="term" value="F:RNA-DNA hybrid ribonuclease activity"/>
    <property type="evidence" value="ECO:0007669"/>
    <property type="project" value="InterPro"/>
</dbReference>
<dbReference type="Proteomes" id="UP001054821">
    <property type="component" value="Chromosome 7"/>
</dbReference>
<dbReference type="InterPro" id="IPR053151">
    <property type="entry name" value="RNase_H-like"/>
</dbReference>
<dbReference type="PANTHER" id="PTHR47723:SF19">
    <property type="entry name" value="POLYNUCLEOTIDYL TRANSFERASE, RIBONUCLEASE H-LIKE SUPERFAMILY PROTEIN"/>
    <property type="match status" value="1"/>
</dbReference>
<protein>
    <recommendedName>
        <fullName evidence="1">RNase H type-1 domain-containing protein</fullName>
    </recommendedName>
</protein>
<gene>
    <name evidence="2" type="ORF">L3X38_037548</name>
</gene>
<feature type="domain" description="RNase H type-1" evidence="1">
    <location>
        <begin position="144"/>
        <end position="264"/>
    </location>
</feature>
<evidence type="ECO:0000313" key="3">
    <source>
        <dbReference type="Proteomes" id="UP001054821"/>
    </source>
</evidence>
<dbReference type="InterPro" id="IPR036397">
    <property type="entry name" value="RNaseH_sf"/>
</dbReference>
<organism evidence="2 3">
    <name type="scientific">Prunus dulcis</name>
    <name type="common">Almond</name>
    <name type="synonym">Amygdalus dulcis</name>
    <dbReference type="NCBI Taxonomy" id="3755"/>
    <lineage>
        <taxon>Eukaryota</taxon>
        <taxon>Viridiplantae</taxon>
        <taxon>Streptophyta</taxon>
        <taxon>Embryophyta</taxon>
        <taxon>Tracheophyta</taxon>
        <taxon>Spermatophyta</taxon>
        <taxon>Magnoliopsida</taxon>
        <taxon>eudicotyledons</taxon>
        <taxon>Gunneridae</taxon>
        <taxon>Pentapetalae</taxon>
        <taxon>rosids</taxon>
        <taxon>fabids</taxon>
        <taxon>Rosales</taxon>
        <taxon>Rosaceae</taxon>
        <taxon>Amygdaloideae</taxon>
        <taxon>Amygdaleae</taxon>
        <taxon>Prunus</taxon>
    </lineage>
</organism>
<evidence type="ECO:0000313" key="2">
    <source>
        <dbReference type="EMBL" id="KAI5317841.1"/>
    </source>
</evidence>
<dbReference type="AlphaFoldDB" id="A0AAD4YQI8"/>
<sequence>MQWNLSSICDAISDRDLEIFLTLPLGDGSESDRVIWPLNRNGNVPPLWPSGFTKCLGPYSSLCVDRAWIIYHVASTCWGIWRSCYAKIFDGSPLCPRQTLSHIKCMISDFDLLKDVSHLMHQLGATFTIDDVWSPPPAAWCKLNVDASWTTTHPDAGLGLVIRNSCGVFMGGFAACKIANSVLEAEAHAALAGLSLAAEMGLANVIIKSDSQVLVNCARGKSCKGIWSIYPILSTIRRCCNNFISCDWRWISSRANRAADAVAAIARRTKCDKVWLDRPPPPPPPPPLFPCVCSSIEWSALPPC</sequence>
<keyword evidence="3" id="KW-1185">Reference proteome</keyword>